<dbReference type="KEGG" id="glt:GlitD10_0407"/>
<comment type="similarity">
    <text evidence="6">Belongs to the RuvA family.</text>
</comment>
<name>A0A1J0A9W2_9CYAN</name>
<dbReference type="GO" id="GO:0009379">
    <property type="term" value="C:Holliday junction helicase complex"/>
    <property type="evidence" value="ECO:0007669"/>
    <property type="project" value="InterPro"/>
</dbReference>
<evidence type="ECO:0000313" key="8">
    <source>
        <dbReference type="EMBL" id="APB32718.1"/>
    </source>
</evidence>
<dbReference type="GO" id="GO:0006281">
    <property type="term" value="P:DNA repair"/>
    <property type="evidence" value="ECO:0007669"/>
    <property type="project" value="UniProtKB-UniRule"/>
</dbReference>
<dbReference type="NCBIfam" id="TIGR00084">
    <property type="entry name" value="ruvA"/>
    <property type="match status" value="1"/>
</dbReference>
<evidence type="ECO:0000313" key="9">
    <source>
        <dbReference type="Proteomes" id="UP000180235"/>
    </source>
</evidence>
<dbReference type="InterPro" id="IPR003583">
    <property type="entry name" value="Hlx-hairpin-Hlx_DNA-bd_motif"/>
</dbReference>
<evidence type="ECO:0000256" key="3">
    <source>
        <dbReference type="ARBA" id="ARBA00023125"/>
    </source>
</evidence>
<dbReference type="GO" id="GO:0005524">
    <property type="term" value="F:ATP binding"/>
    <property type="evidence" value="ECO:0007669"/>
    <property type="project" value="InterPro"/>
</dbReference>
<dbReference type="GO" id="GO:0048476">
    <property type="term" value="C:Holliday junction resolvase complex"/>
    <property type="evidence" value="ECO:0007669"/>
    <property type="project" value="UniProtKB-UniRule"/>
</dbReference>
<dbReference type="Gene3D" id="2.40.50.140">
    <property type="entry name" value="Nucleic acid-binding proteins"/>
    <property type="match status" value="1"/>
</dbReference>
<comment type="domain">
    <text evidence="6">Has three domains with a flexible linker between the domains II and III and assumes an 'L' shape. Domain III is highly mobile and contacts RuvB.</text>
</comment>
<keyword evidence="8" id="KW-0347">Helicase</keyword>
<dbReference type="OrthoDB" id="5293449at2"/>
<keyword evidence="8" id="KW-0378">Hydrolase</keyword>
<keyword evidence="3 6" id="KW-0238">DNA-binding</keyword>
<dbReference type="SUPFAM" id="SSF50249">
    <property type="entry name" value="Nucleic acid-binding proteins"/>
    <property type="match status" value="1"/>
</dbReference>
<dbReference type="GO" id="GO:0000400">
    <property type="term" value="F:four-way junction DNA binding"/>
    <property type="evidence" value="ECO:0007669"/>
    <property type="project" value="UniProtKB-UniRule"/>
</dbReference>
<evidence type="ECO:0000256" key="2">
    <source>
        <dbReference type="ARBA" id="ARBA00022763"/>
    </source>
</evidence>
<gene>
    <name evidence="6 8" type="primary">ruvA</name>
    <name evidence="8" type="ORF">GlitD10_0407</name>
</gene>
<evidence type="ECO:0000256" key="5">
    <source>
        <dbReference type="ARBA" id="ARBA00023204"/>
    </source>
</evidence>
<dbReference type="SMART" id="SM00278">
    <property type="entry name" value="HhH1"/>
    <property type="match status" value="2"/>
</dbReference>
<evidence type="ECO:0000259" key="7">
    <source>
        <dbReference type="SMART" id="SM00278"/>
    </source>
</evidence>
<dbReference type="Pfam" id="PF07499">
    <property type="entry name" value="RuvA_C"/>
    <property type="match status" value="1"/>
</dbReference>
<dbReference type="GO" id="GO:0006310">
    <property type="term" value="P:DNA recombination"/>
    <property type="evidence" value="ECO:0007669"/>
    <property type="project" value="UniProtKB-UniRule"/>
</dbReference>
<protein>
    <recommendedName>
        <fullName evidence="6">Holliday junction branch migration complex subunit RuvA</fullName>
    </recommendedName>
</protein>
<evidence type="ECO:0000256" key="6">
    <source>
        <dbReference type="HAMAP-Rule" id="MF_00031"/>
    </source>
</evidence>
<dbReference type="HAMAP" id="MF_00031">
    <property type="entry name" value="DNA_HJ_migration_RuvA"/>
    <property type="match status" value="1"/>
</dbReference>
<feature type="domain" description="Helix-hairpin-helix DNA-binding motif class 1" evidence="7">
    <location>
        <begin position="111"/>
        <end position="130"/>
    </location>
</feature>
<evidence type="ECO:0000256" key="4">
    <source>
        <dbReference type="ARBA" id="ARBA00023172"/>
    </source>
</evidence>
<keyword evidence="1 6" id="KW-0963">Cytoplasm</keyword>
<comment type="caution">
    <text evidence="6">Lacks conserved residue(s) required for the propagation of feature annotation.</text>
</comment>
<feature type="domain" description="Helix-hairpin-helix DNA-binding motif class 1" evidence="7">
    <location>
        <begin position="76"/>
        <end position="95"/>
    </location>
</feature>
<dbReference type="STRING" id="1188229.GlitD10_0407"/>
<keyword evidence="2 6" id="KW-0227">DNA damage</keyword>
<dbReference type="GO" id="GO:0016787">
    <property type="term" value="F:hydrolase activity"/>
    <property type="evidence" value="ECO:0007669"/>
    <property type="project" value="UniProtKB-KW"/>
</dbReference>
<dbReference type="InterPro" id="IPR000085">
    <property type="entry name" value="RuvA"/>
</dbReference>
<dbReference type="Pfam" id="PF01330">
    <property type="entry name" value="RuvA_N"/>
    <property type="match status" value="1"/>
</dbReference>
<keyword evidence="5 6" id="KW-0234">DNA repair</keyword>
<comment type="subcellular location">
    <subcellularLocation>
        <location evidence="6">Cytoplasm</location>
    </subcellularLocation>
</comment>
<organism evidence="8 9">
    <name type="scientific">Gloeomargarita lithophora Alchichica-D10</name>
    <dbReference type="NCBI Taxonomy" id="1188229"/>
    <lineage>
        <taxon>Bacteria</taxon>
        <taxon>Bacillati</taxon>
        <taxon>Cyanobacteriota</taxon>
        <taxon>Cyanophyceae</taxon>
        <taxon>Gloeomargaritales</taxon>
        <taxon>Gloeomargaritaceae</taxon>
        <taxon>Gloeomargarita</taxon>
    </lineage>
</organism>
<proteinExistence type="inferred from homology"/>
<dbReference type="GO" id="GO:0009378">
    <property type="term" value="F:four-way junction helicase activity"/>
    <property type="evidence" value="ECO:0007669"/>
    <property type="project" value="InterPro"/>
</dbReference>
<keyword evidence="4 6" id="KW-0233">DNA recombination</keyword>
<dbReference type="SUPFAM" id="SSF47781">
    <property type="entry name" value="RuvA domain 2-like"/>
    <property type="match status" value="1"/>
</dbReference>
<feature type="region of interest" description="Domain III" evidence="6">
    <location>
        <begin position="146"/>
        <end position="200"/>
    </location>
</feature>
<sequence length="200" mass="21690">MIGSLTGQVAGLNPVQGKWVVTLVVQGVGWELQVGQRCRQGLTSGDTAQLFSHLQIREEQPVLYGFGTAQERDLFRQLIRVNGVGPQLALALLDTLAPLDLVQAIVTGNTALLSQTPGVGQKTAQRLSLELRQPLQQWQGVIPAETLPSSMQEEVTLTLGALGYTSTEISHALGQLAQDQQCQQTTDAEVWIRRAIRVLS</sequence>
<keyword evidence="9" id="KW-1185">Reference proteome</keyword>
<dbReference type="AlphaFoldDB" id="A0A1J0A9W2"/>
<dbReference type="InterPro" id="IPR011114">
    <property type="entry name" value="RuvA_C"/>
</dbReference>
<dbReference type="InterPro" id="IPR012340">
    <property type="entry name" value="NA-bd_OB-fold"/>
</dbReference>
<comment type="function">
    <text evidence="6">The RuvA-RuvB-RuvC complex processes Holliday junction (HJ) DNA during genetic recombination and DNA repair, while the RuvA-RuvB complex plays an important role in the rescue of blocked DNA replication forks via replication fork reversal (RFR). RuvA specifically binds to HJ cruciform DNA, conferring on it an open structure. The RuvB hexamer acts as an ATP-dependent pump, pulling dsDNA into and through the RuvAB complex. HJ branch migration allows RuvC to scan DNA until it finds its consensus sequence, where it cleaves and resolves the cruciform DNA.</text>
</comment>
<dbReference type="InterPro" id="IPR010994">
    <property type="entry name" value="RuvA_2-like"/>
</dbReference>
<reference evidence="8 9" key="1">
    <citation type="submission" date="2016-10" db="EMBL/GenBank/DDBJ databases">
        <title>Description of Gloeomargarita lithophora gen. nov., sp. nov., a thylakoid-bearing basal-branching cyanobacterium with intracellular carbonates, and proposal for Gloeomargaritales ord. nov.</title>
        <authorList>
            <person name="Moreira D."/>
            <person name="Tavera R."/>
            <person name="Benzerara K."/>
            <person name="Skouri-Panet F."/>
            <person name="Couradeau E."/>
            <person name="Gerard E."/>
            <person name="Loussert C."/>
            <person name="Novelo E."/>
            <person name="Zivanovic Y."/>
            <person name="Lopez-Garcia P."/>
        </authorList>
    </citation>
    <scope>NUCLEOTIDE SEQUENCE [LARGE SCALE GENOMIC DNA]</scope>
    <source>
        <strain evidence="8 9">D10</strain>
    </source>
</reference>
<dbReference type="RefSeq" id="WP_071453408.1">
    <property type="nucleotide sequence ID" value="NZ_CP017675.1"/>
</dbReference>
<dbReference type="Pfam" id="PF14520">
    <property type="entry name" value="HHH_5"/>
    <property type="match status" value="1"/>
</dbReference>
<dbReference type="EMBL" id="CP017675">
    <property type="protein sequence ID" value="APB32718.1"/>
    <property type="molecule type" value="Genomic_DNA"/>
</dbReference>
<accession>A0A1J0A9W2</accession>
<keyword evidence="8" id="KW-0067">ATP-binding</keyword>
<dbReference type="InterPro" id="IPR013849">
    <property type="entry name" value="DNA_helicase_Holl-junc_RuvA_I"/>
</dbReference>
<comment type="subunit">
    <text evidence="6">Homotetramer. Forms an RuvA(8)-RuvB(12)-Holliday junction (HJ) complex. HJ DNA is sandwiched between 2 RuvA tetramers; dsDNA enters through RuvA and exits via RuvB. An RuvB hexamer assembles on each DNA strand where it exits the tetramer. Each RuvB hexamer is contacted by two RuvA subunits (via domain III) on 2 adjacent RuvB subunits; this complex drives branch migration. In the full resolvosome a probable DNA-RuvA(4)-RuvB(12)-RuvC(2) complex forms which resolves the HJ.</text>
</comment>
<evidence type="ECO:0000256" key="1">
    <source>
        <dbReference type="ARBA" id="ARBA00022490"/>
    </source>
</evidence>
<dbReference type="Gene3D" id="1.10.150.20">
    <property type="entry name" value="5' to 3' exonuclease, C-terminal subdomain"/>
    <property type="match status" value="1"/>
</dbReference>
<dbReference type="Proteomes" id="UP000180235">
    <property type="component" value="Chromosome"/>
</dbReference>
<dbReference type="GO" id="GO:0005737">
    <property type="term" value="C:cytoplasm"/>
    <property type="evidence" value="ECO:0007669"/>
    <property type="project" value="UniProtKB-SubCell"/>
</dbReference>
<keyword evidence="8" id="KW-0547">Nucleotide-binding</keyword>